<dbReference type="EMBL" id="JAASRO010000001">
    <property type="protein sequence ID" value="NIK60499.1"/>
    <property type="molecule type" value="Genomic_DNA"/>
</dbReference>
<feature type="transmembrane region" description="Helical" evidence="1">
    <location>
        <begin position="7"/>
        <end position="28"/>
    </location>
</feature>
<name>A0A7X6A4N5_9ACTN</name>
<sequence length="189" mass="21224">MRRVLFVAGWAIAGALVWAIIFGLALLWKSDDPADFAEQATFRTEKVVAVAGAAVADGPCGESKDDKGTRHTHGTSYEVDLTWTGADGDTHDGVMTTCNRPDEGEQLTVWVSSRDAVFNRSPLAMYSSVPIAGVLFALGAWGWTWLTKDERRRRARGTETLRRKLRRLRLRRLRLRELRRAKKTDRPRG</sequence>
<evidence type="ECO:0000313" key="2">
    <source>
        <dbReference type="EMBL" id="NIK60499.1"/>
    </source>
</evidence>
<keyword evidence="1" id="KW-0472">Membrane</keyword>
<proteinExistence type="predicted"/>
<keyword evidence="3" id="KW-1185">Reference proteome</keyword>
<organism evidence="2 3">
    <name type="scientific">Kribbella shirazensis</name>
    <dbReference type="NCBI Taxonomy" id="1105143"/>
    <lineage>
        <taxon>Bacteria</taxon>
        <taxon>Bacillati</taxon>
        <taxon>Actinomycetota</taxon>
        <taxon>Actinomycetes</taxon>
        <taxon>Propionibacteriales</taxon>
        <taxon>Kribbellaceae</taxon>
        <taxon>Kribbella</taxon>
    </lineage>
</organism>
<dbReference type="Proteomes" id="UP000555407">
    <property type="component" value="Unassembled WGS sequence"/>
</dbReference>
<reference evidence="2 3" key="1">
    <citation type="submission" date="2020-03" db="EMBL/GenBank/DDBJ databases">
        <title>Sequencing the genomes of 1000 actinobacteria strains.</title>
        <authorList>
            <person name="Klenk H.-P."/>
        </authorList>
    </citation>
    <scope>NUCLEOTIDE SEQUENCE [LARGE SCALE GENOMIC DNA]</scope>
    <source>
        <strain evidence="2 3">DSM 45490</strain>
    </source>
</reference>
<accession>A0A7X6A4N5</accession>
<keyword evidence="1" id="KW-0812">Transmembrane</keyword>
<evidence type="ECO:0000256" key="1">
    <source>
        <dbReference type="SAM" id="Phobius"/>
    </source>
</evidence>
<protein>
    <submittedName>
        <fullName evidence="2">Uncharacterized protein</fullName>
    </submittedName>
</protein>
<keyword evidence="1" id="KW-1133">Transmembrane helix</keyword>
<gene>
    <name evidence="2" type="ORF">BJY22_006216</name>
</gene>
<dbReference type="AlphaFoldDB" id="A0A7X6A4N5"/>
<dbReference type="RefSeq" id="WP_167213823.1">
    <property type="nucleotide sequence ID" value="NZ_JAASRO010000001.1"/>
</dbReference>
<feature type="transmembrane region" description="Helical" evidence="1">
    <location>
        <begin position="123"/>
        <end position="146"/>
    </location>
</feature>
<comment type="caution">
    <text evidence="2">The sequence shown here is derived from an EMBL/GenBank/DDBJ whole genome shotgun (WGS) entry which is preliminary data.</text>
</comment>
<evidence type="ECO:0000313" key="3">
    <source>
        <dbReference type="Proteomes" id="UP000555407"/>
    </source>
</evidence>